<sequence length="214" mass="25315">MRIIGLSINRLTSHHKHFKIYSKNMSKIPLFLCFVVIGFTSCKNPDKEIDRLEIAKKYYEVLEQSNVSEVENLLTDSLLTKETQYDYEQIFTKKEYVDWLTWDAVFEPTYKILEIEQENGTVKAKVSKMDKRISFLHQEPIITEQVIHFENNKISRIETVNYVVFKDAIFVKNRDELVNWIENNHPELSGFIHDQTKTGGVKYLKAIELYKNEK</sequence>
<organism evidence="1 2">
    <name type="scientific">Mesonia oceanica</name>
    <dbReference type="NCBI Taxonomy" id="2687242"/>
    <lineage>
        <taxon>Bacteria</taxon>
        <taxon>Pseudomonadati</taxon>
        <taxon>Bacteroidota</taxon>
        <taxon>Flavobacteriia</taxon>
        <taxon>Flavobacteriales</taxon>
        <taxon>Flavobacteriaceae</taxon>
        <taxon>Mesonia</taxon>
    </lineage>
</organism>
<accession>A0AC61Y9Z1</accession>
<comment type="caution">
    <text evidence="1">The sequence shown here is derived from an EMBL/GenBank/DDBJ whole genome shotgun (WGS) entry which is preliminary data.</text>
</comment>
<reference evidence="1" key="1">
    <citation type="submission" date="2019-09" db="EMBL/GenBank/DDBJ databases">
        <authorList>
            <person name="Rodrigo-Torres L."/>
            <person name="Arahal R. D."/>
            <person name="Lucena T."/>
        </authorList>
    </citation>
    <scope>NUCLEOTIDE SEQUENCE</scope>
    <source>
        <strain evidence="1">ISS653</strain>
    </source>
</reference>
<gene>
    <name evidence="1" type="ORF">FVB9532_01972</name>
</gene>
<proteinExistence type="predicted"/>
<evidence type="ECO:0000313" key="2">
    <source>
        <dbReference type="Proteomes" id="UP000356253"/>
    </source>
</evidence>
<dbReference type="EMBL" id="CABVMM010000007">
    <property type="protein sequence ID" value="VVV00698.1"/>
    <property type="molecule type" value="Genomic_DNA"/>
</dbReference>
<keyword evidence="2" id="KW-1185">Reference proteome</keyword>
<name>A0AC61Y9Z1_9FLAO</name>
<dbReference type="Proteomes" id="UP000356253">
    <property type="component" value="Unassembled WGS sequence"/>
</dbReference>
<protein>
    <submittedName>
        <fullName evidence="1">Uncharacterized protein</fullName>
    </submittedName>
</protein>
<evidence type="ECO:0000313" key="1">
    <source>
        <dbReference type="EMBL" id="VVV00698.1"/>
    </source>
</evidence>